<feature type="transmembrane region" description="Helical" evidence="1">
    <location>
        <begin position="144"/>
        <end position="165"/>
    </location>
</feature>
<keyword evidence="1" id="KW-0472">Membrane</keyword>
<organism evidence="2 3">
    <name type="scientific">Christensenella tenuis</name>
    <dbReference type="NCBI Taxonomy" id="2763033"/>
    <lineage>
        <taxon>Bacteria</taxon>
        <taxon>Bacillati</taxon>
        <taxon>Bacillota</taxon>
        <taxon>Clostridia</taxon>
        <taxon>Christensenellales</taxon>
        <taxon>Christensenellaceae</taxon>
        <taxon>Christensenella</taxon>
    </lineage>
</organism>
<sequence>MNGPQAKEHGLAWVGLAAAAGTVLIVLSVAIACISGVAFDKNFYREEYQKMDTAAYVGVSDPVLEQATNTLLDYLQGNVSSLDLAIENGEEYYSQREKDHMVDVRTLYQNAILLMTIGFCVGGALFTGCFLWKKKRAAGPFLRCYFWTTVGVLAFFACIGVWAAVDFNNFWVSFHHVFFTNDLWLLDPAVSRMIRMFQEAFFANMVARILAWFLSIAVGSAAAAGIVYKRMRKHGKPQYTCN</sequence>
<proteinExistence type="predicted"/>
<evidence type="ECO:0000256" key="1">
    <source>
        <dbReference type="SAM" id="Phobius"/>
    </source>
</evidence>
<keyword evidence="1" id="KW-1133">Transmembrane helix</keyword>
<dbReference type="InterPro" id="IPR010178">
    <property type="entry name" value="Lit"/>
</dbReference>
<dbReference type="Pfam" id="PF07314">
    <property type="entry name" value="Lit"/>
    <property type="match status" value="1"/>
</dbReference>
<dbReference type="PROSITE" id="PS51257">
    <property type="entry name" value="PROKAR_LIPOPROTEIN"/>
    <property type="match status" value="1"/>
</dbReference>
<reference evidence="2 3" key="1">
    <citation type="submission" date="2020-08" db="EMBL/GenBank/DDBJ databases">
        <title>Genome public.</title>
        <authorList>
            <person name="Liu C."/>
            <person name="Sun Q."/>
        </authorList>
    </citation>
    <scope>NUCLEOTIDE SEQUENCE [LARGE SCALE GENOMIC DNA]</scope>
    <source>
        <strain evidence="2 3">NSJ-35</strain>
    </source>
</reference>
<accession>A0ABR7EKA1</accession>
<keyword evidence="1" id="KW-0812">Transmembrane</keyword>
<feature type="transmembrane region" description="Helical" evidence="1">
    <location>
        <begin position="111"/>
        <end position="132"/>
    </location>
</feature>
<evidence type="ECO:0000313" key="2">
    <source>
        <dbReference type="EMBL" id="MBC5649434.1"/>
    </source>
</evidence>
<evidence type="ECO:0000313" key="3">
    <source>
        <dbReference type="Proteomes" id="UP000606889"/>
    </source>
</evidence>
<protein>
    <submittedName>
        <fullName evidence="2">TIGR01906 family membrane protein</fullName>
    </submittedName>
</protein>
<dbReference type="RefSeq" id="WP_186858886.1">
    <property type="nucleotide sequence ID" value="NZ_JACOON010000008.1"/>
</dbReference>
<keyword evidence="3" id="KW-1185">Reference proteome</keyword>
<dbReference type="EMBL" id="JACOON010000008">
    <property type="protein sequence ID" value="MBC5649434.1"/>
    <property type="molecule type" value="Genomic_DNA"/>
</dbReference>
<name>A0ABR7EKA1_9FIRM</name>
<feature type="transmembrane region" description="Helical" evidence="1">
    <location>
        <begin position="12"/>
        <end position="39"/>
    </location>
</feature>
<dbReference type="Proteomes" id="UP000606889">
    <property type="component" value="Unassembled WGS sequence"/>
</dbReference>
<dbReference type="NCBIfam" id="TIGR01906">
    <property type="entry name" value="integ_TIGR01906"/>
    <property type="match status" value="1"/>
</dbReference>
<gene>
    <name evidence="2" type="ORF">H8S18_13890</name>
</gene>
<feature type="transmembrane region" description="Helical" evidence="1">
    <location>
        <begin position="209"/>
        <end position="228"/>
    </location>
</feature>
<comment type="caution">
    <text evidence="2">The sequence shown here is derived from an EMBL/GenBank/DDBJ whole genome shotgun (WGS) entry which is preliminary data.</text>
</comment>